<dbReference type="Gene3D" id="3.40.50.12780">
    <property type="entry name" value="N-terminal domain of ligase-like"/>
    <property type="match status" value="1"/>
</dbReference>
<accession>A0A2P2MPA5</accession>
<feature type="domain" description="AMP-dependent synthetase/ligase" evidence="1">
    <location>
        <begin position="8"/>
        <end position="72"/>
    </location>
</feature>
<dbReference type="GO" id="GO:0016020">
    <property type="term" value="C:membrane"/>
    <property type="evidence" value="ECO:0007669"/>
    <property type="project" value="TreeGrafter"/>
</dbReference>
<dbReference type="GO" id="GO:0010143">
    <property type="term" value="P:cutin biosynthetic process"/>
    <property type="evidence" value="ECO:0007669"/>
    <property type="project" value="TreeGrafter"/>
</dbReference>
<dbReference type="GO" id="GO:0010025">
    <property type="term" value="P:wax biosynthetic process"/>
    <property type="evidence" value="ECO:0007669"/>
    <property type="project" value="TreeGrafter"/>
</dbReference>
<dbReference type="AlphaFoldDB" id="A0A2P2MPA5"/>
<evidence type="ECO:0000259" key="1">
    <source>
        <dbReference type="Pfam" id="PF00501"/>
    </source>
</evidence>
<dbReference type="EMBL" id="GGEC01051562">
    <property type="protein sequence ID" value="MBX32046.1"/>
    <property type="molecule type" value="Transcribed_RNA"/>
</dbReference>
<dbReference type="GO" id="GO:0005783">
    <property type="term" value="C:endoplasmic reticulum"/>
    <property type="evidence" value="ECO:0007669"/>
    <property type="project" value="TreeGrafter"/>
</dbReference>
<evidence type="ECO:0000313" key="2">
    <source>
        <dbReference type="EMBL" id="MBX32046.1"/>
    </source>
</evidence>
<dbReference type="Pfam" id="PF00501">
    <property type="entry name" value="AMP-binding"/>
    <property type="match status" value="1"/>
</dbReference>
<proteinExistence type="predicted"/>
<organism evidence="2">
    <name type="scientific">Rhizophora mucronata</name>
    <name type="common">Asiatic mangrove</name>
    <dbReference type="NCBI Taxonomy" id="61149"/>
    <lineage>
        <taxon>Eukaryota</taxon>
        <taxon>Viridiplantae</taxon>
        <taxon>Streptophyta</taxon>
        <taxon>Embryophyta</taxon>
        <taxon>Tracheophyta</taxon>
        <taxon>Spermatophyta</taxon>
        <taxon>Magnoliopsida</taxon>
        <taxon>eudicotyledons</taxon>
        <taxon>Gunneridae</taxon>
        <taxon>Pentapetalae</taxon>
        <taxon>rosids</taxon>
        <taxon>fabids</taxon>
        <taxon>Malpighiales</taxon>
        <taxon>Rhizophoraceae</taxon>
        <taxon>Rhizophora</taxon>
    </lineage>
</organism>
<protein>
    <recommendedName>
        <fullName evidence="1">AMP-dependent synthetase/ligase domain-containing protein</fullName>
    </recommendedName>
</protein>
<name>A0A2P2MPA5_RHIMU</name>
<dbReference type="GO" id="GO:0004467">
    <property type="term" value="F:long-chain fatty acid-CoA ligase activity"/>
    <property type="evidence" value="ECO:0007669"/>
    <property type="project" value="TreeGrafter"/>
</dbReference>
<dbReference type="InterPro" id="IPR000873">
    <property type="entry name" value="AMP-dep_synth/lig_dom"/>
</dbReference>
<dbReference type="PANTHER" id="PTHR43272:SF6">
    <property type="entry name" value="LONG CHAIN ACYL-COA SYNTHETASE 1"/>
    <property type="match status" value="1"/>
</dbReference>
<dbReference type="SUPFAM" id="SSF56801">
    <property type="entry name" value="Acetyl-CoA synthetase-like"/>
    <property type="match status" value="1"/>
</dbReference>
<reference evidence="2" key="1">
    <citation type="submission" date="2018-02" db="EMBL/GenBank/DDBJ databases">
        <title>Rhizophora mucronata_Transcriptome.</title>
        <authorList>
            <person name="Meera S.P."/>
            <person name="Sreeshan A."/>
            <person name="Augustine A."/>
        </authorList>
    </citation>
    <scope>NUCLEOTIDE SEQUENCE</scope>
    <source>
        <tissue evidence="2">Leaf</tissue>
    </source>
</reference>
<dbReference type="InterPro" id="IPR042099">
    <property type="entry name" value="ANL_N_sf"/>
</dbReference>
<sequence>MHFVVQAGLTEACGPATLGFPDEMSMLGAVGSAAVYNELRLEEVPDMGYNPLGNPPCGEICLRGKTLFSGYYKNPEVTRESMKDGWFHTGDIGEILPNGVVKIIDRKKNLIKLSQGEYIAVEYLENVYGIVPVVEDIWVYGDSFKSMLIAVVVLHEENTRKWASLNGHYMGSLLELCSLDQLHHYVLSELKSTAERNKLRGFEYVKGVILESCPFDMERDLVTATLKKKRNKLRHHYQVQINELYRKLAQG</sequence>
<dbReference type="PANTHER" id="PTHR43272">
    <property type="entry name" value="LONG-CHAIN-FATTY-ACID--COA LIGASE"/>
    <property type="match status" value="1"/>
</dbReference>